<reference evidence="2" key="1">
    <citation type="submission" date="2020-02" db="EMBL/GenBank/DDBJ databases">
        <authorList>
            <person name="Meier V. D."/>
        </authorList>
    </citation>
    <scope>NUCLEOTIDE SEQUENCE</scope>
    <source>
        <strain evidence="2">AVDCRST_MAG18</strain>
    </source>
</reference>
<protein>
    <submittedName>
        <fullName evidence="2">Uncharacterized protein</fullName>
    </submittedName>
</protein>
<feature type="compositionally biased region" description="Gly residues" evidence="1">
    <location>
        <begin position="41"/>
        <end position="51"/>
    </location>
</feature>
<feature type="compositionally biased region" description="Basic and acidic residues" evidence="1">
    <location>
        <begin position="52"/>
        <end position="61"/>
    </location>
</feature>
<dbReference type="EMBL" id="CADCWN010000015">
    <property type="protein sequence ID" value="CAA9549474.1"/>
    <property type="molecule type" value="Genomic_DNA"/>
</dbReference>
<organism evidence="2">
    <name type="scientific">uncultured Thermomicrobiales bacterium</name>
    <dbReference type="NCBI Taxonomy" id="1645740"/>
    <lineage>
        <taxon>Bacteria</taxon>
        <taxon>Pseudomonadati</taxon>
        <taxon>Thermomicrobiota</taxon>
        <taxon>Thermomicrobia</taxon>
        <taxon>Thermomicrobiales</taxon>
        <taxon>environmental samples</taxon>
    </lineage>
</organism>
<evidence type="ECO:0000313" key="2">
    <source>
        <dbReference type="EMBL" id="CAA9549474.1"/>
    </source>
</evidence>
<feature type="compositionally biased region" description="Low complexity" evidence="1">
    <location>
        <begin position="162"/>
        <end position="172"/>
    </location>
</feature>
<feature type="compositionally biased region" description="Low complexity" evidence="1">
    <location>
        <begin position="77"/>
        <end position="87"/>
    </location>
</feature>
<sequence length="292" mass="30318">GRRQWWAARGDDGGRGGVRAAESGAAAGDRPIAGRHAAGGDHLGGGTGARGAGERVDRDARGAGARLRRLPRPPGAAPRAVPRSLRGAGAGRGGPGRSRRHARGGGPARDAGGRREYPRHGGGPAAGDAAGGGRSLGGGAAGLRLRLARLVRPGDDPRARLPADPPRYSDASPDSRRPRRPVGAAQRRRRGGGDQLPARRSGHARSVAPRRAGRGEPDRPHRRPRQPGRAAGRTGDDRAGRPAAPPTALRARCQPGERPPHRRLPAHPPRRAAAPPIGRATLGRFRPPRRAV</sequence>
<name>A0A6J4UFK8_9BACT</name>
<evidence type="ECO:0000256" key="1">
    <source>
        <dbReference type="SAM" id="MobiDB-lite"/>
    </source>
</evidence>
<feature type="compositionally biased region" description="Gly residues" evidence="1">
    <location>
        <begin position="120"/>
        <end position="141"/>
    </location>
</feature>
<feature type="compositionally biased region" description="Low complexity" evidence="1">
    <location>
        <begin position="142"/>
        <end position="151"/>
    </location>
</feature>
<gene>
    <name evidence="2" type="ORF">AVDCRST_MAG18-181</name>
</gene>
<feature type="compositionally biased region" description="Basic residues" evidence="1">
    <location>
        <begin position="260"/>
        <end position="270"/>
    </location>
</feature>
<feature type="region of interest" description="Disordered" evidence="1">
    <location>
        <begin position="1"/>
        <end position="292"/>
    </location>
</feature>
<accession>A0A6J4UFK8</accession>
<feature type="non-terminal residue" evidence="2">
    <location>
        <position position="1"/>
    </location>
</feature>
<feature type="compositionally biased region" description="Basic and acidic residues" evidence="1">
    <location>
        <begin position="152"/>
        <end position="161"/>
    </location>
</feature>
<feature type="non-terminal residue" evidence="2">
    <location>
        <position position="292"/>
    </location>
</feature>
<proteinExistence type="predicted"/>
<dbReference type="AlphaFoldDB" id="A0A6J4UFK8"/>